<dbReference type="GeneID" id="112466590"/>
<dbReference type="PROSITE" id="PS50950">
    <property type="entry name" value="ZF_THAP"/>
    <property type="match status" value="1"/>
</dbReference>
<keyword evidence="6" id="KW-0175">Coiled coil</keyword>
<dbReference type="Pfam" id="PF12017">
    <property type="entry name" value="Tnp_P_element"/>
    <property type="match status" value="1"/>
</dbReference>
<dbReference type="GO" id="GO:0043565">
    <property type="term" value="F:sequence-specific DNA binding"/>
    <property type="evidence" value="ECO:0007669"/>
    <property type="project" value="InterPro"/>
</dbReference>
<evidence type="ECO:0000256" key="1">
    <source>
        <dbReference type="ARBA" id="ARBA00022723"/>
    </source>
</evidence>
<dbReference type="AlphaFoldDB" id="A0A6J1R8I7"/>
<dbReference type="OrthoDB" id="7554060at2759"/>
<dbReference type="PANTHER" id="PTHR46600">
    <property type="entry name" value="THAP DOMAIN-CONTAINING"/>
    <property type="match status" value="1"/>
</dbReference>
<evidence type="ECO:0000256" key="3">
    <source>
        <dbReference type="ARBA" id="ARBA00022833"/>
    </source>
</evidence>
<dbReference type="SUPFAM" id="SSF57716">
    <property type="entry name" value="Glucocorticoid receptor-like (DNA-binding domain)"/>
    <property type="match status" value="1"/>
</dbReference>
<keyword evidence="8" id="KW-1185">Reference proteome</keyword>
<dbReference type="PANTHER" id="PTHR46600:SF11">
    <property type="entry name" value="THAP DOMAIN-CONTAINING PROTEIN 10"/>
    <property type="match status" value="1"/>
</dbReference>
<sequence>MSCSVKGCGNYYRKTKLLDGNSIKYFSFPKDFTIAAKWLAACGKQNVNLNVNIKKSMICSQHFDASCFVQPSKEKSLFYAQKRLTKLRPDAIPTLRLMCDAPQMEAVRYNKRSLPLIDTSDMSELICNDTSTSKLTCNDTSTSESTCNDTSTSESTCNDTVIFATFGDDIPVSKEIQSINTITALPSTSKDVTGLLKKLNSVEEQLAATQKKLLMYKEKEKKGDENAETKIYQILGKIFTPGQIRMLLNPSKKRISWSPEDIASAISLRSISPKAYRYLRNVLQIPLPGPSTLRRYAPSR</sequence>
<feature type="domain" description="THAP-type" evidence="7">
    <location>
        <begin position="1"/>
        <end position="96"/>
    </location>
</feature>
<name>A0A6J1R8I7_9HYME</name>
<evidence type="ECO:0000256" key="6">
    <source>
        <dbReference type="SAM" id="Coils"/>
    </source>
</evidence>
<evidence type="ECO:0000256" key="2">
    <source>
        <dbReference type="ARBA" id="ARBA00022771"/>
    </source>
</evidence>
<evidence type="ECO:0000256" key="5">
    <source>
        <dbReference type="PROSITE-ProRule" id="PRU00309"/>
    </source>
</evidence>
<accession>A0A6J1R8I7</accession>
<reference evidence="9" key="1">
    <citation type="submission" date="2025-08" db="UniProtKB">
        <authorList>
            <consortium name="RefSeq"/>
        </authorList>
    </citation>
    <scope>IDENTIFICATION</scope>
    <source>
        <tissue evidence="9">Whole body</tissue>
    </source>
</reference>
<dbReference type="Gene3D" id="6.20.210.20">
    <property type="entry name" value="THAP domain"/>
    <property type="match status" value="1"/>
</dbReference>
<dbReference type="SMART" id="SM00692">
    <property type="entry name" value="DM3"/>
    <property type="match status" value="1"/>
</dbReference>
<keyword evidence="1" id="KW-0479">Metal-binding</keyword>
<evidence type="ECO:0000256" key="4">
    <source>
        <dbReference type="ARBA" id="ARBA00023125"/>
    </source>
</evidence>
<dbReference type="GO" id="GO:0008270">
    <property type="term" value="F:zinc ion binding"/>
    <property type="evidence" value="ECO:0007669"/>
    <property type="project" value="UniProtKB-KW"/>
</dbReference>
<dbReference type="Proteomes" id="UP000504618">
    <property type="component" value="Unplaced"/>
</dbReference>
<organism evidence="8 9">
    <name type="scientific">Temnothorax curvispinosus</name>
    <dbReference type="NCBI Taxonomy" id="300111"/>
    <lineage>
        <taxon>Eukaryota</taxon>
        <taxon>Metazoa</taxon>
        <taxon>Ecdysozoa</taxon>
        <taxon>Arthropoda</taxon>
        <taxon>Hexapoda</taxon>
        <taxon>Insecta</taxon>
        <taxon>Pterygota</taxon>
        <taxon>Neoptera</taxon>
        <taxon>Endopterygota</taxon>
        <taxon>Hymenoptera</taxon>
        <taxon>Apocrita</taxon>
        <taxon>Aculeata</taxon>
        <taxon>Formicoidea</taxon>
        <taxon>Formicidae</taxon>
        <taxon>Myrmicinae</taxon>
        <taxon>Temnothorax</taxon>
    </lineage>
</organism>
<dbReference type="InterPro" id="IPR026516">
    <property type="entry name" value="THAP1/10"/>
</dbReference>
<dbReference type="InterPro" id="IPR006612">
    <property type="entry name" value="THAP_Znf"/>
</dbReference>
<evidence type="ECO:0000313" key="8">
    <source>
        <dbReference type="Proteomes" id="UP000504618"/>
    </source>
</evidence>
<protein>
    <submittedName>
        <fullName evidence="9">Uncharacterized protein LOC112466590 isoform X1</fullName>
    </submittedName>
</protein>
<keyword evidence="4 5" id="KW-0238">DNA-binding</keyword>
<evidence type="ECO:0000259" key="7">
    <source>
        <dbReference type="PROSITE" id="PS50950"/>
    </source>
</evidence>
<evidence type="ECO:0000313" key="9">
    <source>
        <dbReference type="RefSeq" id="XP_024890528.1"/>
    </source>
</evidence>
<gene>
    <name evidence="9" type="primary">LOC112466590</name>
</gene>
<dbReference type="InterPro" id="IPR038441">
    <property type="entry name" value="THAP_Znf_sf"/>
</dbReference>
<keyword evidence="3" id="KW-0862">Zinc</keyword>
<dbReference type="SMART" id="SM00980">
    <property type="entry name" value="THAP"/>
    <property type="match status" value="1"/>
</dbReference>
<dbReference type="RefSeq" id="XP_024890528.1">
    <property type="nucleotide sequence ID" value="XM_025034760.1"/>
</dbReference>
<feature type="coiled-coil region" evidence="6">
    <location>
        <begin position="192"/>
        <end position="219"/>
    </location>
</feature>
<keyword evidence="2 5" id="KW-0863">Zinc-finger</keyword>
<dbReference type="Pfam" id="PF05485">
    <property type="entry name" value="THAP"/>
    <property type="match status" value="1"/>
</dbReference>
<proteinExistence type="predicted"/>
<dbReference type="InterPro" id="IPR021896">
    <property type="entry name" value="THAP9-like_HTH"/>
</dbReference>